<protein>
    <recommendedName>
        <fullName evidence="3">AMP-dependent synthetase/ligase domain-containing protein</fullName>
    </recommendedName>
</protein>
<dbReference type="Gene3D" id="3.40.50.12780">
    <property type="entry name" value="N-terminal domain of ligase-like"/>
    <property type="match status" value="1"/>
</dbReference>
<organism evidence="1 2">
    <name type="scientific">Goodea atripinnis</name>
    <dbReference type="NCBI Taxonomy" id="208336"/>
    <lineage>
        <taxon>Eukaryota</taxon>
        <taxon>Metazoa</taxon>
        <taxon>Chordata</taxon>
        <taxon>Craniata</taxon>
        <taxon>Vertebrata</taxon>
        <taxon>Euteleostomi</taxon>
        <taxon>Actinopterygii</taxon>
        <taxon>Neopterygii</taxon>
        <taxon>Teleostei</taxon>
        <taxon>Neoteleostei</taxon>
        <taxon>Acanthomorphata</taxon>
        <taxon>Ovalentaria</taxon>
        <taxon>Atherinomorphae</taxon>
        <taxon>Cyprinodontiformes</taxon>
        <taxon>Goodeidae</taxon>
        <taxon>Goodea</taxon>
    </lineage>
</organism>
<name>A0ABV0ME58_9TELE</name>
<comment type="caution">
    <text evidence="1">The sequence shown here is derived from an EMBL/GenBank/DDBJ whole genome shotgun (WGS) entry which is preliminary data.</text>
</comment>
<dbReference type="EMBL" id="JAHRIO010000047">
    <property type="protein sequence ID" value="MEQ2157404.1"/>
    <property type="molecule type" value="Genomic_DNA"/>
</dbReference>
<accession>A0ABV0ME58</accession>
<dbReference type="SUPFAM" id="SSF56801">
    <property type="entry name" value="Acetyl-CoA synthetase-like"/>
    <property type="match status" value="1"/>
</dbReference>
<feature type="non-terminal residue" evidence="1">
    <location>
        <position position="1"/>
    </location>
</feature>
<dbReference type="InterPro" id="IPR042099">
    <property type="entry name" value="ANL_N_sf"/>
</dbReference>
<reference evidence="1 2" key="1">
    <citation type="submission" date="2021-06" db="EMBL/GenBank/DDBJ databases">
        <authorList>
            <person name="Palmer J.M."/>
        </authorList>
    </citation>
    <scope>NUCLEOTIDE SEQUENCE [LARGE SCALE GENOMIC DNA]</scope>
    <source>
        <strain evidence="1 2">GA_2019</strain>
        <tissue evidence="1">Muscle</tissue>
    </source>
</reference>
<keyword evidence="2" id="KW-1185">Reference proteome</keyword>
<sequence length="81" mass="8979">KCEVDVLNWVQLMLPRPQDLAVVCFTSGTTGSFCHAVHCNNFMFIYPGKPKGAMITHGNIASNTSSVIKILEVCLHFHLFV</sequence>
<evidence type="ECO:0000313" key="1">
    <source>
        <dbReference type="EMBL" id="MEQ2157404.1"/>
    </source>
</evidence>
<gene>
    <name evidence="1" type="ORF">GOODEAATRI_001531</name>
</gene>
<evidence type="ECO:0000313" key="2">
    <source>
        <dbReference type="Proteomes" id="UP001476798"/>
    </source>
</evidence>
<dbReference type="Proteomes" id="UP001476798">
    <property type="component" value="Unassembled WGS sequence"/>
</dbReference>
<evidence type="ECO:0008006" key="3">
    <source>
        <dbReference type="Google" id="ProtNLM"/>
    </source>
</evidence>
<proteinExistence type="predicted"/>